<proteinExistence type="predicted"/>
<reference evidence="2 3" key="1">
    <citation type="submission" date="2024-01" db="EMBL/GenBank/DDBJ databases">
        <authorList>
            <person name="Allen C."/>
            <person name="Tagirdzhanova G."/>
        </authorList>
    </citation>
    <scope>NUCLEOTIDE SEQUENCE [LARGE SCALE GENOMIC DNA]</scope>
</reference>
<evidence type="ECO:0000313" key="3">
    <source>
        <dbReference type="Proteomes" id="UP001642405"/>
    </source>
</evidence>
<organism evidence="2 3">
    <name type="scientific">Sporothrix curviconia</name>
    <dbReference type="NCBI Taxonomy" id="1260050"/>
    <lineage>
        <taxon>Eukaryota</taxon>
        <taxon>Fungi</taxon>
        <taxon>Dikarya</taxon>
        <taxon>Ascomycota</taxon>
        <taxon>Pezizomycotina</taxon>
        <taxon>Sordariomycetes</taxon>
        <taxon>Sordariomycetidae</taxon>
        <taxon>Ophiostomatales</taxon>
        <taxon>Ophiostomataceae</taxon>
        <taxon>Sporothrix</taxon>
    </lineage>
</organism>
<gene>
    <name evidence="2" type="primary">PRP40_1</name>
    <name evidence="2" type="ORF">SCUCBS95973_005816</name>
</gene>
<feature type="compositionally biased region" description="Low complexity" evidence="1">
    <location>
        <begin position="181"/>
        <end position="193"/>
    </location>
</feature>
<feature type="compositionally biased region" description="Basic residues" evidence="1">
    <location>
        <begin position="126"/>
        <end position="135"/>
    </location>
</feature>
<feature type="compositionally biased region" description="Polar residues" evidence="1">
    <location>
        <begin position="194"/>
        <end position="204"/>
    </location>
</feature>
<sequence>MAPPNLVLLSRRFDGQEQDGTTPTAHGFTDYDEGDILDELLQETPRTAAPPSPSTCSSTAGAEDEFDREVNDHDDAASVTSNTSVSVSGQSVRMSSGSSSCIAPSSTASPRLPPAAVATGMASTGGRRRRRRNHRSVGVVSGTGVAASDAGSESVPRLDRERGKGSQAKQRGGATLRPQAEKAAAIPATATTTVMEDNASSGNQKAKRSRKTKSAAVSEARRSRHPRLQIGLDLDVELQLKSKVRGDICLTLVLEETQKVVPRTSPEIRRNAQGNYVAYDDWEDIEAEDVQDNRRPTKKAADTETEEIEVTRVVRSKRGPTGPAVEPRPGAAGIERRELCHLRVGRLNLTRRWWMDGYEMISRIPPPIVAGVAMTMPVAGFAAGYAAAQWAGLW</sequence>
<evidence type="ECO:0000256" key="1">
    <source>
        <dbReference type="SAM" id="MobiDB-lite"/>
    </source>
</evidence>
<dbReference type="EMBL" id="CAWUHB010000032">
    <property type="protein sequence ID" value="CAK7225296.1"/>
    <property type="molecule type" value="Genomic_DNA"/>
</dbReference>
<dbReference type="Proteomes" id="UP001642405">
    <property type="component" value="Unassembled WGS sequence"/>
</dbReference>
<name>A0ABP0C0C0_9PEZI</name>
<evidence type="ECO:0000313" key="2">
    <source>
        <dbReference type="EMBL" id="CAK7225296.1"/>
    </source>
</evidence>
<accession>A0ABP0C0C0</accession>
<comment type="caution">
    <text evidence="2">The sequence shown here is derived from an EMBL/GenBank/DDBJ whole genome shotgun (WGS) entry which is preliminary data.</text>
</comment>
<protein>
    <submittedName>
        <fullName evidence="2">U1 snRNP protein</fullName>
    </submittedName>
</protein>
<feature type="region of interest" description="Disordered" evidence="1">
    <location>
        <begin position="1"/>
        <end position="224"/>
    </location>
</feature>
<feature type="compositionally biased region" description="Acidic residues" evidence="1">
    <location>
        <begin position="30"/>
        <end position="41"/>
    </location>
</feature>
<feature type="compositionally biased region" description="Low complexity" evidence="1">
    <location>
        <begin position="136"/>
        <end position="152"/>
    </location>
</feature>
<keyword evidence="3" id="KW-1185">Reference proteome</keyword>
<feature type="compositionally biased region" description="Low complexity" evidence="1">
    <location>
        <begin position="78"/>
        <end position="109"/>
    </location>
</feature>